<proteinExistence type="predicted"/>
<dbReference type="Pfam" id="PF02913">
    <property type="entry name" value="FAD-oxidase_C"/>
    <property type="match status" value="1"/>
</dbReference>
<sequence>MSSVTQAFTTLLGAAAVMDWQSAEPALTAQISQATTSASSEVHCILYPTTPEQLSEAVACAFQNRWRMLICGSGSKLHWGGLTEGVQVVISTARLNRLIEFASGDLTVTAEAGLRLADLQTKLAEAGQFLPVDPAYPLQATLGGIVATADTGAWRQRYGGLRDLVIGLTLVRSDGKLAKAGGRVVKNVAGYDLMKLFTGSYGTLGVLSQLSFRIYPLPAAAATLWITGQEITHITAAILASGLTPTAIEILAAPTVKQLNLGEQMGLLIRFQTIEVSIQQQMAQVTQIAQQLGLSVTLVAEANLWQALRSLMDSPPPETPVTCKIGVEPAQAVAVLSQFQQAGAGGVIHASSGLGQIYLPVISSETLLKLRQITVAAGGFLSVLAAPIALKQHIEVWGDAGDALGLMQRLKAQFDPENLLSPHRFIGKI</sequence>
<dbReference type="InterPro" id="IPR036318">
    <property type="entry name" value="FAD-bd_PCMH-like_sf"/>
</dbReference>
<dbReference type="SUPFAM" id="SSF55103">
    <property type="entry name" value="FAD-linked oxidases, C-terminal domain"/>
    <property type="match status" value="1"/>
</dbReference>
<evidence type="ECO:0000259" key="5">
    <source>
        <dbReference type="PROSITE" id="PS51387"/>
    </source>
</evidence>
<dbReference type="PROSITE" id="PS51387">
    <property type="entry name" value="FAD_PCMH"/>
    <property type="match status" value="1"/>
</dbReference>
<dbReference type="PANTHER" id="PTHR11748:SF103">
    <property type="entry name" value="GLYCOLATE OXIDASE SUBUNIT GLCE"/>
    <property type="match status" value="1"/>
</dbReference>
<dbReference type="InterPro" id="IPR016164">
    <property type="entry name" value="FAD-linked_Oxase-like_C"/>
</dbReference>
<gene>
    <name evidence="6" type="ORF">KME07_00205</name>
</gene>
<dbReference type="InterPro" id="IPR016169">
    <property type="entry name" value="FAD-bd_PCMH_sub2"/>
</dbReference>
<keyword evidence="3" id="KW-0274">FAD</keyword>
<keyword evidence="2" id="KW-0285">Flavoprotein</keyword>
<dbReference type="InterPro" id="IPR004113">
    <property type="entry name" value="FAD-bd_oxidored_4_C"/>
</dbReference>
<dbReference type="GO" id="GO:0071949">
    <property type="term" value="F:FAD binding"/>
    <property type="evidence" value="ECO:0007669"/>
    <property type="project" value="InterPro"/>
</dbReference>
<evidence type="ECO:0000256" key="4">
    <source>
        <dbReference type="ARBA" id="ARBA00023002"/>
    </source>
</evidence>
<dbReference type="InterPro" id="IPR016166">
    <property type="entry name" value="FAD-bd_PCMH"/>
</dbReference>
<comment type="cofactor">
    <cofactor evidence="1">
        <name>FAD</name>
        <dbReference type="ChEBI" id="CHEBI:57692"/>
    </cofactor>
</comment>
<dbReference type="EMBL" id="JAHHHV010000001">
    <property type="protein sequence ID" value="MBW4463849.1"/>
    <property type="molecule type" value="Genomic_DNA"/>
</dbReference>
<dbReference type="Pfam" id="PF01565">
    <property type="entry name" value="FAD_binding_4"/>
    <property type="match status" value="1"/>
</dbReference>
<dbReference type="InterPro" id="IPR006094">
    <property type="entry name" value="Oxid_FAD_bind_N"/>
</dbReference>
<dbReference type="Gene3D" id="3.30.465.10">
    <property type="match status" value="1"/>
</dbReference>
<name>A0A951P6U5_9CYAN</name>
<dbReference type="AlphaFoldDB" id="A0A951P6U5"/>
<reference evidence="6" key="2">
    <citation type="journal article" date="2022" name="Microbiol. Resour. Announc.">
        <title>Metagenome Sequencing to Explore Phylogenomics of Terrestrial Cyanobacteria.</title>
        <authorList>
            <person name="Ward R.D."/>
            <person name="Stajich J.E."/>
            <person name="Johansen J.R."/>
            <person name="Huntemann M."/>
            <person name="Clum A."/>
            <person name="Foster B."/>
            <person name="Foster B."/>
            <person name="Roux S."/>
            <person name="Palaniappan K."/>
            <person name="Varghese N."/>
            <person name="Mukherjee S."/>
            <person name="Reddy T.B.K."/>
            <person name="Daum C."/>
            <person name="Copeland A."/>
            <person name="Chen I.A."/>
            <person name="Ivanova N.N."/>
            <person name="Kyrpides N.C."/>
            <person name="Shapiro N."/>
            <person name="Eloe-Fadrosh E.A."/>
            <person name="Pietrasiak N."/>
        </authorList>
    </citation>
    <scope>NUCLEOTIDE SEQUENCE</scope>
    <source>
        <strain evidence="6">GSE-TBD4-15B</strain>
    </source>
</reference>
<keyword evidence="4" id="KW-0560">Oxidoreductase</keyword>
<evidence type="ECO:0000313" key="7">
    <source>
        <dbReference type="Proteomes" id="UP000707356"/>
    </source>
</evidence>
<evidence type="ECO:0000313" key="6">
    <source>
        <dbReference type="EMBL" id="MBW4463849.1"/>
    </source>
</evidence>
<dbReference type="Proteomes" id="UP000707356">
    <property type="component" value="Unassembled WGS sequence"/>
</dbReference>
<evidence type="ECO:0000256" key="1">
    <source>
        <dbReference type="ARBA" id="ARBA00001974"/>
    </source>
</evidence>
<protein>
    <submittedName>
        <fullName evidence="6">FAD-binding oxidoreductase</fullName>
    </submittedName>
</protein>
<comment type="caution">
    <text evidence="6">The sequence shown here is derived from an EMBL/GenBank/DDBJ whole genome shotgun (WGS) entry which is preliminary data.</text>
</comment>
<reference evidence="6" key="1">
    <citation type="submission" date="2021-05" db="EMBL/GenBank/DDBJ databases">
        <authorList>
            <person name="Pietrasiak N."/>
            <person name="Ward R."/>
            <person name="Stajich J.E."/>
            <person name="Kurbessoian T."/>
        </authorList>
    </citation>
    <scope>NUCLEOTIDE SEQUENCE</scope>
    <source>
        <strain evidence="6">GSE-TBD4-15B</strain>
    </source>
</reference>
<dbReference type="SUPFAM" id="SSF56176">
    <property type="entry name" value="FAD-binding/transporter-associated domain-like"/>
    <property type="match status" value="1"/>
</dbReference>
<feature type="domain" description="FAD-binding PCMH-type" evidence="5">
    <location>
        <begin position="35"/>
        <end position="217"/>
    </location>
</feature>
<evidence type="ECO:0000256" key="3">
    <source>
        <dbReference type="ARBA" id="ARBA00022827"/>
    </source>
</evidence>
<accession>A0A951P6U5</accession>
<dbReference type="PANTHER" id="PTHR11748">
    <property type="entry name" value="D-LACTATE DEHYDROGENASE"/>
    <property type="match status" value="1"/>
</dbReference>
<evidence type="ECO:0000256" key="2">
    <source>
        <dbReference type="ARBA" id="ARBA00022630"/>
    </source>
</evidence>
<dbReference type="GO" id="GO:0016491">
    <property type="term" value="F:oxidoreductase activity"/>
    <property type="evidence" value="ECO:0007669"/>
    <property type="project" value="UniProtKB-KW"/>
</dbReference>
<organism evidence="6 7">
    <name type="scientific">Pegethrix bostrychoides GSE-TBD4-15B</name>
    <dbReference type="NCBI Taxonomy" id="2839662"/>
    <lineage>
        <taxon>Bacteria</taxon>
        <taxon>Bacillati</taxon>
        <taxon>Cyanobacteriota</taxon>
        <taxon>Cyanophyceae</taxon>
        <taxon>Oculatellales</taxon>
        <taxon>Oculatellaceae</taxon>
        <taxon>Pegethrix</taxon>
    </lineage>
</organism>